<evidence type="ECO:0000313" key="1">
    <source>
        <dbReference type="EMBL" id="KAJ2894562.1"/>
    </source>
</evidence>
<protein>
    <submittedName>
        <fullName evidence="1">Uncharacterized protein</fullName>
    </submittedName>
</protein>
<sequence>MLVVVAFLLLLLTVAVQVRGDFNQCNAEEWRPVLKRAYVQQKGMPPPKNISVKRVLEEEFPKPYRILGPFAPYAGHRTHKRLTVYVDKNNMFQDVECS</sequence>
<comment type="caution">
    <text evidence="1">The sequence shown here is derived from an EMBL/GenBank/DDBJ whole genome shotgun (WGS) entry which is preliminary data.</text>
</comment>
<organism evidence="1 2">
    <name type="scientific">Coemansia aciculifera</name>
    <dbReference type="NCBI Taxonomy" id="417176"/>
    <lineage>
        <taxon>Eukaryota</taxon>
        <taxon>Fungi</taxon>
        <taxon>Fungi incertae sedis</taxon>
        <taxon>Zoopagomycota</taxon>
        <taxon>Kickxellomycotina</taxon>
        <taxon>Kickxellomycetes</taxon>
        <taxon>Kickxellales</taxon>
        <taxon>Kickxellaceae</taxon>
        <taxon>Coemansia</taxon>
    </lineage>
</organism>
<gene>
    <name evidence="1" type="ORF">IWW38_002538</name>
</gene>
<keyword evidence="2" id="KW-1185">Reference proteome</keyword>
<evidence type="ECO:0000313" key="2">
    <source>
        <dbReference type="Proteomes" id="UP001139981"/>
    </source>
</evidence>
<dbReference type="EMBL" id="JANBVB010000395">
    <property type="protein sequence ID" value="KAJ2894562.1"/>
    <property type="molecule type" value="Genomic_DNA"/>
</dbReference>
<accession>A0ACC1M3N1</accession>
<proteinExistence type="predicted"/>
<reference evidence="1" key="1">
    <citation type="submission" date="2022-07" db="EMBL/GenBank/DDBJ databases">
        <title>Phylogenomic reconstructions and comparative analyses of Kickxellomycotina fungi.</title>
        <authorList>
            <person name="Reynolds N.K."/>
            <person name="Stajich J.E."/>
            <person name="Barry K."/>
            <person name="Grigoriev I.V."/>
            <person name="Crous P."/>
            <person name="Smith M.E."/>
        </authorList>
    </citation>
    <scope>NUCLEOTIDE SEQUENCE</scope>
    <source>
        <strain evidence="1">CBS 190363</strain>
    </source>
</reference>
<name>A0ACC1M3N1_9FUNG</name>
<dbReference type="Proteomes" id="UP001139981">
    <property type="component" value="Unassembled WGS sequence"/>
</dbReference>